<keyword evidence="1" id="KW-0812">Transmembrane</keyword>
<accession>A0A1H9Q8X7</accession>
<protein>
    <submittedName>
        <fullName evidence="2">Uncharacterized membrane protein YfhO</fullName>
    </submittedName>
</protein>
<feature type="transmembrane region" description="Helical" evidence="1">
    <location>
        <begin position="443"/>
        <end position="460"/>
    </location>
</feature>
<feature type="transmembrane region" description="Helical" evidence="1">
    <location>
        <begin position="7"/>
        <end position="29"/>
    </location>
</feature>
<evidence type="ECO:0000313" key="2">
    <source>
        <dbReference type="EMBL" id="SER56951.1"/>
    </source>
</evidence>
<evidence type="ECO:0000313" key="3">
    <source>
        <dbReference type="Proteomes" id="UP000182584"/>
    </source>
</evidence>
<dbReference type="OrthoDB" id="9815466at2"/>
<feature type="transmembrane region" description="Helical" evidence="1">
    <location>
        <begin position="357"/>
        <end position="375"/>
    </location>
</feature>
<reference evidence="2 3" key="1">
    <citation type="submission" date="2016-10" db="EMBL/GenBank/DDBJ databases">
        <authorList>
            <person name="de Groot N.N."/>
        </authorList>
    </citation>
    <scope>NUCLEOTIDE SEQUENCE [LARGE SCALE GENOMIC DNA]</scope>
    <source>
        <strain evidence="2 3">AR40</strain>
    </source>
</reference>
<keyword evidence="1" id="KW-1133">Transmembrane helix</keyword>
<dbReference type="Pfam" id="PF09586">
    <property type="entry name" value="YfhO"/>
    <property type="match status" value="1"/>
</dbReference>
<dbReference type="EMBL" id="FOGJ01000007">
    <property type="protein sequence ID" value="SER56951.1"/>
    <property type="molecule type" value="Genomic_DNA"/>
</dbReference>
<feature type="transmembrane region" description="Helical" evidence="1">
    <location>
        <begin position="167"/>
        <end position="188"/>
    </location>
</feature>
<feature type="transmembrane region" description="Helical" evidence="1">
    <location>
        <begin position="333"/>
        <end position="350"/>
    </location>
</feature>
<dbReference type="RefSeq" id="WP_074755289.1">
    <property type="nucleotide sequence ID" value="NZ_FOGJ01000007.1"/>
</dbReference>
<dbReference type="Proteomes" id="UP000182584">
    <property type="component" value="Unassembled WGS sequence"/>
</dbReference>
<evidence type="ECO:0000256" key="1">
    <source>
        <dbReference type="SAM" id="Phobius"/>
    </source>
</evidence>
<dbReference type="AlphaFoldDB" id="A0A1H9Q8X7"/>
<organism evidence="2 3">
    <name type="scientific">Butyrivibrio fibrisolvens</name>
    <dbReference type="NCBI Taxonomy" id="831"/>
    <lineage>
        <taxon>Bacteria</taxon>
        <taxon>Bacillati</taxon>
        <taxon>Bacillota</taxon>
        <taxon>Clostridia</taxon>
        <taxon>Lachnospirales</taxon>
        <taxon>Lachnospiraceae</taxon>
        <taxon>Butyrivibrio</taxon>
    </lineage>
</organism>
<feature type="transmembrane region" description="Helical" evidence="1">
    <location>
        <begin position="200"/>
        <end position="216"/>
    </location>
</feature>
<name>A0A1H9Q8X7_BUTFI</name>
<dbReference type="PANTHER" id="PTHR38454:SF1">
    <property type="entry name" value="INTEGRAL MEMBRANE PROTEIN"/>
    <property type="match status" value="1"/>
</dbReference>
<dbReference type="PANTHER" id="PTHR38454">
    <property type="entry name" value="INTEGRAL MEMBRANE PROTEIN-RELATED"/>
    <property type="match status" value="1"/>
</dbReference>
<keyword evidence="1" id="KW-0472">Membrane</keyword>
<feature type="transmembrane region" description="Helical" evidence="1">
    <location>
        <begin position="942"/>
        <end position="962"/>
    </location>
</feature>
<feature type="transmembrane region" description="Helical" evidence="1">
    <location>
        <begin position="387"/>
        <end position="405"/>
    </location>
</feature>
<sequence>MKKKSSAIYTFMIYTVLYALIIAFLMHFFKVQGKSLVYNGDGWRQHIRAMEYISRWLHDLIAGIFTSADMPGTYAFSIGYGSDIISTLAYYGVGDPLVLIAAFIPISHVISLYSALIVLRPYFAGLSFLIYCHTRIGYNQKTIPNYAVPKLPVVIASAISYSFCGMVIYLGMLHPFFVIPLVVFPLILTGIERYLYSNKPSFLIFAIFLAGISNYYFFYTEAILACAYFICRLTYIAMKYKESPDLFSSHKLLFSKSTPILFGISTFIKAIPYVITGIGMSMVILLPVAIQFTQNSRNGIAYAKDFFYSSDYYKMLFADMLGFYNNPMNDTELGLSAALVVGIIFMIAVNGHLRLKITWLLTIILLIFPVFGKIFNGFSYSNNRWSYAIALLATWTLISVFEDILSASLKQMITASVITIVLVFIEYKLGYLIEITAPLQKNILLSVVLICICLVLVLALRSRHMLAGIVTLAIALLSIVINISYGYSESEASFPQEFKDEMSPEEYSLASAASEVAYVDSAFSADIATGALDNSLRRYSGIGKTLSLNYNASMPYGYSSTQYAFSLANGYISTYLNKLGIFEDQSFAYYALDDRFIPMALANVRYDCANGYDDGQYMYVPYGFAEMTELSADAYPPAIKIFKNILPLSAGITYSGFITESEFNEMNLAQRQEALTQAVVLPDDVASSISNDFVANTALSYSYQDIPYSISQIDGMTITDSMGNDLSSANTITELNDIKIEAQSGASFTLTFDGLTGCETYLSINGFYGNHEHDSVMPVQFESYNGEANVTTKKLYYYTEYFAFRSDWHDYLVNFGYASSITSVKITFENEGTYSLGQMKVVCQPADTAVANLSSHLQYQMSDVNMNLSNTAYAIDTVTGKITTDTDKLMLLSIPYSTGWSIYIDGTKANLYRADIMYMAALIPTGEHDILLKYETPGLKTGSIITGLCLIIWIGITIIPMISQNRKKKIKSLR</sequence>
<feature type="transmembrane region" description="Helical" evidence="1">
    <location>
        <begin position="467"/>
        <end position="487"/>
    </location>
</feature>
<gene>
    <name evidence="2" type="ORF">SAMN04487884_10776</name>
</gene>
<dbReference type="InterPro" id="IPR018580">
    <property type="entry name" value="Uncharacterised_YfhO"/>
</dbReference>
<proteinExistence type="predicted"/>
<feature type="transmembrane region" description="Helical" evidence="1">
    <location>
        <begin position="260"/>
        <end position="290"/>
    </location>
</feature>
<feature type="transmembrane region" description="Helical" evidence="1">
    <location>
        <begin position="412"/>
        <end position="431"/>
    </location>
</feature>